<dbReference type="EMBL" id="CP041253">
    <property type="protein sequence ID" value="QDH79261.1"/>
    <property type="molecule type" value="Genomic_DNA"/>
</dbReference>
<name>A0A514CHF8_9BACT</name>
<dbReference type="OrthoDB" id="1489647at2"/>
<dbReference type="KEGG" id="echi:FKX85_09540"/>
<evidence type="ECO:0000313" key="2">
    <source>
        <dbReference type="Proteomes" id="UP000316614"/>
    </source>
</evidence>
<accession>A0A514CHF8</accession>
<dbReference type="RefSeq" id="WP_141614508.1">
    <property type="nucleotide sequence ID" value="NZ_CP041253.1"/>
</dbReference>
<dbReference type="AlphaFoldDB" id="A0A514CHF8"/>
<proteinExistence type="predicted"/>
<dbReference type="Proteomes" id="UP000316614">
    <property type="component" value="Chromosome"/>
</dbReference>
<protein>
    <submittedName>
        <fullName evidence="1">Uncharacterized protein</fullName>
    </submittedName>
</protein>
<sequence length="462" mass="53443">MRKAYENLKIADPNGRMASEDISITATHLYLRFIPKNEKELDILNSDSTLVLYSYPLDYEIPEGGEYYRDPEVPEGQPTYQYCAVPVDKELTEGVEYEVLEELYIPEELPASPGARQLIEVSIDALVDEALRITGNLEEKDKRDNPAVQRKKWRPAGRITLYDKELGGYVGVHGVEVRARRWFTTHKGYTSSNGYYSCDGTFKRRANYSLRWERYDFEIRSGDKPGSETAEVNGPKITEDWNLNISASSDHWMYALVFQASHDYYYGNRLGLKSPPTNSFWKTKVKIAAYNRRNEGASGRHCKDCRFLGLSSRIKIWENTDESSRIYATTLHELAHASHWELRKNNWNNNTDDKVQESWARGVQWALGRLRYPNYKGRERSFDDYTLVVADMNDDVDSNNTNYGFGYLFGETQDQVSGYTIKQIEDVLSYTSTWNDWKNNIKNRYTNGPENNLDALFAAYNK</sequence>
<evidence type="ECO:0000313" key="1">
    <source>
        <dbReference type="EMBL" id="QDH79261.1"/>
    </source>
</evidence>
<keyword evidence="2" id="KW-1185">Reference proteome</keyword>
<reference evidence="1 2" key="1">
    <citation type="submission" date="2019-06" db="EMBL/GenBank/DDBJ databases">
        <title>Echinicola alkalisoli sp. nov. isolated from saline soil.</title>
        <authorList>
            <person name="Sun J.-Q."/>
            <person name="Xu L."/>
        </authorList>
    </citation>
    <scope>NUCLEOTIDE SEQUENCE [LARGE SCALE GENOMIC DNA]</scope>
    <source>
        <strain evidence="1 2">LN3S3</strain>
    </source>
</reference>
<organism evidence="1 2">
    <name type="scientific">Echinicola soli</name>
    <dbReference type="NCBI Taxonomy" id="2591634"/>
    <lineage>
        <taxon>Bacteria</taxon>
        <taxon>Pseudomonadati</taxon>
        <taxon>Bacteroidota</taxon>
        <taxon>Cytophagia</taxon>
        <taxon>Cytophagales</taxon>
        <taxon>Cyclobacteriaceae</taxon>
        <taxon>Echinicola</taxon>
    </lineage>
</organism>
<gene>
    <name evidence="1" type="ORF">FKX85_09540</name>
</gene>